<feature type="domain" description="Histidine kinase" evidence="15">
    <location>
        <begin position="394"/>
        <end position="615"/>
    </location>
</feature>
<dbReference type="Pfam" id="PF02518">
    <property type="entry name" value="HATPase_c"/>
    <property type="match status" value="1"/>
</dbReference>
<dbReference type="EC" id="2.7.13.3" evidence="3"/>
<evidence type="ECO:0000256" key="3">
    <source>
        <dbReference type="ARBA" id="ARBA00012438"/>
    </source>
</evidence>
<dbReference type="SUPFAM" id="SSF55874">
    <property type="entry name" value="ATPase domain of HSP90 chaperone/DNA topoisomerase II/histidine kinase"/>
    <property type="match status" value="1"/>
</dbReference>
<keyword evidence="7" id="KW-0418">Kinase</keyword>
<keyword evidence="13" id="KW-0175">Coiled coil</keyword>
<dbReference type="SMART" id="SM00387">
    <property type="entry name" value="HATPase_c"/>
    <property type="match status" value="1"/>
</dbReference>
<reference evidence="18 19" key="1">
    <citation type="submission" date="2019-04" db="EMBL/GenBank/DDBJ databases">
        <authorList>
            <person name="Hwang J.C."/>
        </authorList>
    </citation>
    <scope>NUCLEOTIDE SEQUENCE [LARGE SCALE GENOMIC DNA]</scope>
    <source>
        <strain evidence="18 19">IMCC35001</strain>
    </source>
</reference>
<dbReference type="FunFam" id="3.30.565.10:FF:000010">
    <property type="entry name" value="Sensor histidine kinase RcsC"/>
    <property type="match status" value="1"/>
</dbReference>
<dbReference type="EMBL" id="SWCI01000006">
    <property type="protein sequence ID" value="TKB48671.1"/>
    <property type="molecule type" value="Genomic_DNA"/>
</dbReference>
<dbReference type="InterPro" id="IPR013587">
    <property type="entry name" value="Nitrate/nitrite_sensing"/>
</dbReference>
<feature type="transmembrane region" description="Helical" evidence="14">
    <location>
        <begin position="12"/>
        <end position="31"/>
    </location>
</feature>
<evidence type="ECO:0000256" key="14">
    <source>
        <dbReference type="SAM" id="Phobius"/>
    </source>
</evidence>
<dbReference type="InterPro" id="IPR011006">
    <property type="entry name" value="CheY-like_superfamily"/>
</dbReference>
<dbReference type="PANTHER" id="PTHR45339:SF5">
    <property type="entry name" value="HISTIDINE KINASE"/>
    <property type="match status" value="1"/>
</dbReference>
<dbReference type="RefSeq" id="WP_136853348.1">
    <property type="nucleotide sequence ID" value="NZ_SWCI01000006.1"/>
</dbReference>
<dbReference type="GO" id="GO:0000155">
    <property type="term" value="F:phosphorelay sensor kinase activity"/>
    <property type="evidence" value="ECO:0007669"/>
    <property type="project" value="InterPro"/>
</dbReference>
<dbReference type="FunFam" id="1.10.287.130:FF:000002">
    <property type="entry name" value="Two-component osmosensing histidine kinase"/>
    <property type="match status" value="1"/>
</dbReference>
<name>A0A4U1BDK0_9GAMM</name>
<keyword evidence="5" id="KW-0808">Transferase</keyword>
<feature type="transmembrane region" description="Helical" evidence="14">
    <location>
        <begin position="296"/>
        <end position="318"/>
    </location>
</feature>
<dbReference type="InterPro" id="IPR001789">
    <property type="entry name" value="Sig_transdc_resp-reg_receiver"/>
</dbReference>
<evidence type="ECO:0000259" key="15">
    <source>
        <dbReference type="PROSITE" id="PS50109"/>
    </source>
</evidence>
<dbReference type="InterPro" id="IPR003661">
    <property type="entry name" value="HisK_dim/P_dom"/>
</dbReference>
<evidence type="ECO:0000259" key="16">
    <source>
        <dbReference type="PROSITE" id="PS50110"/>
    </source>
</evidence>
<dbReference type="GO" id="GO:0005524">
    <property type="term" value="F:ATP binding"/>
    <property type="evidence" value="ECO:0007669"/>
    <property type="project" value="UniProtKB-KW"/>
</dbReference>
<dbReference type="InterPro" id="IPR003594">
    <property type="entry name" value="HATPase_dom"/>
</dbReference>
<dbReference type="Gene3D" id="1.10.287.130">
    <property type="match status" value="1"/>
</dbReference>
<evidence type="ECO:0000256" key="13">
    <source>
        <dbReference type="SAM" id="Coils"/>
    </source>
</evidence>
<dbReference type="InterPro" id="IPR005467">
    <property type="entry name" value="His_kinase_dom"/>
</dbReference>
<dbReference type="PROSITE" id="PS50110">
    <property type="entry name" value="RESPONSE_REGULATORY"/>
    <property type="match status" value="1"/>
</dbReference>
<keyword evidence="14" id="KW-1133">Transmembrane helix</keyword>
<dbReference type="SMART" id="SM00388">
    <property type="entry name" value="HisKA"/>
    <property type="match status" value="1"/>
</dbReference>
<protein>
    <recommendedName>
        <fullName evidence="11">Sensory/regulatory protein RpfC</fullName>
        <ecNumber evidence="3">2.7.13.3</ecNumber>
    </recommendedName>
</protein>
<proteinExistence type="predicted"/>
<feature type="domain" description="HAMP" evidence="17">
    <location>
        <begin position="319"/>
        <end position="372"/>
    </location>
</feature>
<dbReference type="InterPro" id="IPR036890">
    <property type="entry name" value="HATPase_C_sf"/>
</dbReference>
<dbReference type="InterPro" id="IPR003660">
    <property type="entry name" value="HAMP_dom"/>
</dbReference>
<keyword evidence="4 12" id="KW-0597">Phosphoprotein</keyword>
<organism evidence="18 19">
    <name type="scientific">Ferrimonas sediminicola</name>
    <dbReference type="NCBI Taxonomy" id="2569538"/>
    <lineage>
        <taxon>Bacteria</taxon>
        <taxon>Pseudomonadati</taxon>
        <taxon>Pseudomonadota</taxon>
        <taxon>Gammaproteobacteria</taxon>
        <taxon>Alteromonadales</taxon>
        <taxon>Ferrimonadaceae</taxon>
        <taxon>Ferrimonas</taxon>
    </lineage>
</organism>
<dbReference type="GO" id="GO:0016020">
    <property type="term" value="C:membrane"/>
    <property type="evidence" value="ECO:0007669"/>
    <property type="project" value="UniProtKB-SubCell"/>
</dbReference>
<feature type="modified residue" description="4-aspartylphosphate" evidence="12">
    <location>
        <position position="814"/>
    </location>
</feature>
<dbReference type="Pfam" id="PF00512">
    <property type="entry name" value="HisKA"/>
    <property type="match status" value="1"/>
</dbReference>
<keyword evidence="6" id="KW-0547">Nucleotide-binding</keyword>
<dbReference type="InterPro" id="IPR036097">
    <property type="entry name" value="HisK_dim/P_sf"/>
</dbReference>
<gene>
    <name evidence="18" type="ORF">FCL40_10970</name>
</gene>
<dbReference type="SUPFAM" id="SSF52172">
    <property type="entry name" value="CheY-like"/>
    <property type="match status" value="1"/>
</dbReference>
<keyword evidence="14" id="KW-0812">Transmembrane</keyword>
<dbReference type="PROSITE" id="PS50885">
    <property type="entry name" value="HAMP"/>
    <property type="match status" value="1"/>
</dbReference>
<dbReference type="SMART" id="SM00448">
    <property type="entry name" value="REC"/>
    <property type="match status" value="1"/>
</dbReference>
<accession>A0A4U1BDK0</accession>
<keyword evidence="9" id="KW-0902">Two-component regulatory system</keyword>
<comment type="subunit">
    <text evidence="10">At low DSF concentrations, interacts with RpfF.</text>
</comment>
<keyword evidence="14" id="KW-0472">Membrane</keyword>
<feature type="domain" description="Response regulatory" evidence="16">
    <location>
        <begin position="765"/>
        <end position="884"/>
    </location>
</feature>
<dbReference type="Gene3D" id="3.40.50.2300">
    <property type="match status" value="1"/>
</dbReference>
<dbReference type="OrthoDB" id="9810730at2"/>
<dbReference type="AlphaFoldDB" id="A0A4U1BDK0"/>
<keyword evidence="19" id="KW-1185">Reference proteome</keyword>
<evidence type="ECO:0000256" key="6">
    <source>
        <dbReference type="ARBA" id="ARBA00022741"/>
    </source>
</evidence>
<dbReference type="Gene3D" id="3.30.565.10">
    <property type="entry name" value="Histidine kinase-like ATPase, C-terminal domain"/>
    <property type="match status" value="1"/>
</dbReference>
<evidence type="ECO:0000256" key="5">
    <source>
        <dbReference type="ARBA" id="ARBA00022679"/>
    </source>
</evidence>
<evidence type="ECO:0000256" key="9">
    <source>
        <dbReference type="ARBA" id="ARBA00023012"/>
    </source>
</evidence>
<dbReference type="CDD" id="cd00082">
    <property type="entry name" value="HisKA"/>
    <property type="match status" value="1"/>
</dbReference>
<dbReference type="Pfam" id="PF08376">
    <property type="entry name" value="NIT"/>
    <property type="match status" value="1"/>
</dbReference>
<dbReference type="SUPFAM" id="SSF47384">
    <property type="entry name" value="Homodimeric domain of signal transducing histidine kinase"/>
    <property type="match status" value="1"/>
</dbReference>
<evidence type="ECO:0000256" key="8">
    <source>
        <dbReference type="ARBA" id="ARBA00022840"/>
    </source>
</evidence>
<comment type="subcellular location">
    <subcellularLocation>
        <location evidence="2">Membrane</location>
    </subcellularLocation>
</comment>
<comment type="catalytic activity">
    <reaction evidence="1">
        <text>ATP + protein L-histidine = ADP + protein N-phospho-L-histidine.</text>
        <dbReference type="EC" id="2.7.13.3"/>
    </reaction>
</comment>
<evidence type="ECO:0000313" key="19">
    <source>
        <dbReference type="Proteomes" id="UP000305674"/>
    </source>
</evidence>
<dbReference type="CDD" id="cd17546">
    <property type="entry name" value="REC_hyHK_CKI1_RcsC-like"/>
    <property type="match status" value="1"/>
</dbReference>
<evidence type="ECO:0000256" key="4">
    <source>
        <dbReference type="ARBA" id="ARBA00022553"/>
    </source>
</evidence>
<evidence type="ECO:0000256" key="2">
    <source>
        <dbReference type="ARBA" id="ARBA00004370"/>
    </source>
</evidence>
<dbReference type="PRINTS" id="PR00344">
    <property type="entry name" value="BCTRLSENSOR"/>
</dbReference>
<evidence type="ECO:0000256" key="12">
    <source>
        <dbReference type="PROSITE-ProRule" id="PRU00169"/>
    </source>
</evidence>
<feature type="coiled-coil region" evidence="13">
    <location>
        <begin position="360"/>
        <end position="394"/>
    </location>
</feature>
<dbReference type="InterPro" id="IPR004358">
    <property type="entry name" value="Sig_transdc_His_kin-like_C"/>
</dbReference>
<evidence type="ECO:0000256" key="1">
    <source>
        <dbReference type="ARBA" id="ARBA00000085"/>
    </source>
</evidence>
<keyword evidence="8" id="KW-0067">ATP-binding</keyword>
<dbReference type="Pfam" id="PF00072">
    <property type="entry name" value="Response_reg"/>
    <property type="match status" value="1"/>
</dbReference>
<dbReference type="CDD" id="cd16922">
    <property type="entry name" value="HATPase_EvgS-ArcB-TorS-like"/>
    <property type="match status" value="1"/>
</dbReference>
<dbReference type="PROSITE" id="PS50109">
    <property type="entry name" value="HIS_KIN"/>
    <property type="match status" value="1"/>
</dbReference>
<evidence type="ECO:0000256" key="10">
    <source>
        <dbReference type="ARBA" id="ARBA00064003"/>
    </source>
</evidence>
<sequence length="892" mass="99350">MAVNLSLRTRIHLLVVIPLLFCSAIFGRYLLGQYGELKALAHIDQRYQLISELQLAMTTIDALRHSLVEAPAPGMQASRRSDARLAASHLDSAPFRQLFDENHQGFALHLEELNRVIATLPDGDPPWQPRIEWLSRADDWQLNSLRMVEALPVEVDNRPIREGIQAYNQLLFTLEYARQELIVIRMAMARAGLDAPGRLRLQELALLQQSVLDKYLTIYASESQVNLLLAAFTEDAFSRGNALRQSLLEGQGPPPTEEGVNAAANRMVLLDRVLQAVRNDIALAATTAYQQRRGQFIGNLATLLLMLGLMTALALGLARHLRRGITTIGDTMEQVEKTRDYGLSIQLAGDDELSRLGQTLNRLVQERAGFEASLVQAKEEAEQANRAKSIFLANMSHEIRTPLNGIIGMTDILSSTKMNGEQLEYLHTIQSSSRALQSIINDVLDLSKIEAGSLAISPVTTNLKELFYEVAGVVAPKAMEKGVRFDVEYPRELPQQVRVDSHRLRQILLNLLSNAVKFTAEGQVLLACCQMHREEQAPLLCISVRDSGIGIDTQKLEEIFHPFQQEDGSTTRQFGGTGLGLSICRQLAQLMGGQIRVASRKGQGSTFTLELPAEPIPASAPRPHKLAGLRALLLDGDHDSAQRYADELAVLGMEVSYGTSADEVARMLRGERHFDLLMARYSTLPDGERTLLTLQALRPLPLMLLNDLSNSLILDHLDNRVQVMRVPIRGERLQRSLEKLMNSLRDPASPSHPGADRRVVEARARLLLVEDNKTNQRVAQIILAKAGFRVEIADNGQEATELALATEYDLILMDCMMPVMDGFEATRQIRLIEARQRRRRVPIIALTASVLDDDVRACYEAGMDYYVPKPFDKRQLIGAISRLVPAMEAEEE</sequence>
<evidence type="ECO:0000313" key="18">
    <source>
        <dbReference type="EMBL" id="TKB48671.1"/>
    </source>
</evidence>
<evidence type="ECO:0000256" key="7">
    <source>
        <dbReference type="ARBA" id="ARBA00022777"/>
    </source>
</evidence>
<comment type="caution">
    <text evidence="18">The sequence shown here is derived from an EMBL/GenBank/DDBJ whole genome shotgun (WGS) entry which is preliminary data.</text>
</comment>
<dbReference type="PANTHER" id="PTHR45339">
    <property type="entry name" value="HYBRID SIGNAL TRANSDUCTION HISTIDINE KINASE J"/>
    <property type="match status" value="1"/>
</dbReference>
<evidence type="ECO:0000259" key="17">
    <source>
        <dbReference type="PROSITE" id="PS50885"/>
    </source>
</evidence>
<evidence type="ECO:0000256" key="11">
    <source>
        <dbReference type="ARBA" id="ARBA00068150"/>
    </source>
</evidence>
<dbReference type="Proteomes" id="UP000305674">
    <property type="component" value="Unassembled WGS sequence"/>
</dbReference>